<dbReference type="PANTHER" id="PTHR43309">
    <property type="entry name" value="5-OXOPROLINASE SUBUNIT C"/>
    <property type="match status" value="1"/>
</dbReference>
<dbReference type="GO" id="GO:0016740">
    <property type="term" value="F:transferase activity"/>
    <property type="evidence" value="ECO:0007669"/>
    <property type="project" value="UniProtKB-KW"/>
</dbReference>
<feature type="domain" description="Carboxyltransferase" evidence="4">
    <location>
        <begin position="25"/>
        <end position="307"/>
    </location>
</feature>
<name>A0A544T8F1_9BACI</name>
<organism evidence="5 6">
    <name type="scientific">Psychrobacillus soli</name>
    <dbReference type="NCBI Taxonomy" id="1543965"/>
    <lineage>
        <taxon>Bacteria</taxon>
        <taxon>Bacillati</taxon>
        <taxon>Bacillota</taxon>
        <taxon>Bacilli</taxon>
        <taxon>Bacillales</taxon>
        <taxon>Bacillaceae</taxon>
        <taxon>Psychrobacillus</taxon>
    </lineage>
</organism>
<keyword evidence="5" id="KW-0808">Transferase</keyword>
<dbReference type="InterPro" id="IPR003778">
    <property type="entry name" value="CT_A_B"/>
</dbReference>
<evidence type="ECO:0000256" key="3">
    <source>
        <dbReference type="ARBA" id="ARBA00022840"/>
    </source>
</evidence>
<dbReference type="PANTHER" id="PTHR43309:SF5">
    <property type="entry name" value="5-OXOPROLINASE SUBUNIT C"/>
    <property type="match status" value="1"/>
</dbReference>
<evidence type="ECO:0000313" key="5">
    <source>
        <dbReference type="EMBL" id="TQR13741.1"/>
    </source>
</evidence>
<gene>
    <name evidence="5" type="ORF">FG383_12140</name>
</gene>
<evidence type="ECO:0000256" key="2">
    <source>
        <dbReference type="ARBA" id="ARBA00022801"/>
    </source>
</evidence>
<dbReference type="AlphaFoldDB" id="A0A544T8F1"/>
<keyword evidence="2" id="KW-0378">Hydrolase</keyword>
<dbReference type="NCBIfam" id="TIGR00724">
    <property type="entry name" value="urea_amlyse_rel"/>
    <property type="match status" value="1"/>
</dbReference>
<dbReference type="RefSeq" id="WP_142607655.1">
    <property type="nucleotide sequence ID" value="NZ_VDGG01000023.1"/>
</dbReference>
<evidence type="ECO:0000313" key="6">
    <source>
        <dbReference type="Proteomes" id="UP000318937"/>
    </source>
</evidence>
<keyword evidence="3" id="KW-0067">ATP-binding</keyword>
<keyword evidence="1" id="KW-0547">Nucleotide-binding</keyword>
<proteinExistence type="predicted"/>
<dbReference type="EMBL" id="VDGG01000023">
    <property type="protein sequence ID" value="TQR13741.1"/>
    <property type="molecule type" value="Genomic_DNA"/>
</dbReference>
<dbReference type="GO" id="GO:0005524">
    <property type="term" value="F:ATP binding"/>
    <property type="evidence" value="ECO:0007669"/>
    <property type="project" value="UniProtKB-KW"/>
</dbReference>
<dbReference type="Proteomes" id="UP000318937">
    <property type="component" value="Unassembled WGS sequence"/>
</dbReference>
<accession>A0A544T8F1</accession>
<dbReference type="InterPro" id="IPR052708">
    <property type="entry name" value="PxpC"/>
</dbReference>
<protein>
    <submittedName>
        <fullName evidence="5">Biotin-dependent carboxyltransferase</fullName>
    </submittedName>
</protein>
<dbReference type="OrthoDB" id="9782422at2"/>
<evidence type="ECO:0000259" key="4">
    <source>
        <dbReference type="SMART" id="SM00797"/>
    </source>
</evidence>
<dbReference type="GO" id="GO:0016787">
    <property type="term" value="F:hydrolase activity"/>
    <property type="evidence" value="ECO:0007669"/>
    <property type="project" value="UniProtKB-KW"/>
</dbReference>
<evidence type="ECO:0000256" key="1">
    <source>
        <dbReference type="ARBA" id="ARBA00022741"/>
    </source>
</evidence>
<comment type="caution">
    <text evidence="5">The sequence shown here is derived from an EMBL/GenBank/DDBJ whole genome shotgun (WGS) entry which is preliminary data.</text>
</comment>
<dbReference type="SMART" id="SM00797">
    <property type="entry name" value="AHS2"/>
    <property type="match status" value="1"/>
</dbReference>
<dbReference type="Pfam" id="PF02626">
    <property type="entry name" value="CT_A_B"/>
    <property type="match status" value="1"/>
</dbReference>
<sequence length="324" mass="35327">MEYVSVLKPGLLTTIQDLGRPMYRTLGVSASGAMDPLSFRLANILVGNEEGEAALEVTLIGPYLQFHNDGVIAITGGNLSPKLNGQAVTMWKALRVKQGDELRFGNCVDGCRAYIAFAGGIDTPEIMGSQSTFIRGNYGGKDGRALKAGDRLPLGISFYGVDDLTGRRIRPADVPDFTTDRPVQFIVGPHEQEFTDESFASFLNKPYTVSNESDRMGYRLQGPILEHVNSPDIISDFITVGTIQVPGSGQPIIHMADCGTSGGYTKIGVITTIDLPYVAQRKPGDNLTFQPVAMKVAQLQLRKQERFIAELRLVNKSMTKLRVI</sequence>
<dbReference type="Gene3D" id="2.40.100.10">
    <property type="entry name" value="Cyclophilin-like"/>
    <property type="match status" value="1"/>
</dbReference>
<keyword evidence="6" id="KW-1185">Reference proteome</keyword>
<reference evidence="5 6" key="1">
    <citation type="submission" date="2019-05" db="EMBL/GenBank/DDBJ databases">
        <title>Psychrobacillus vulpis sp. nov., a new species isolated from feces of a red fox that inhabits in The Tablas de Daimiel Natural Park, Albacete, Spain.</title>
        <authorList>
            <person name="Rodriguez M."/>
            <person name="Reina J.C."/>
            <person name="Bejar V."/>
            <person name="Llamas I."/>
        </authorList>
    </citation>
    <scope>NUCLEOTIDE SEQUENCE [LARGE SCALE GENOMIC DNA]</scope>
    <source>
        <strain evidence="5 6">NHI-2</strain>
    </source>
</reference>
<dbReference type="InterPro" id="IPR029000">
    <property type="entry name" value="Cyclophilin-like_dom_sf"/>
</dbReference>
<dbReference type="SUPFAM" id="SSF50891">
    <property type="entry name" value="Cyclophilin-like"/>
    <property type="match status" value="1"/>
</dbReference>